<keyword evidence="8" id="KW-1185">Reference proteome</keyword>
<dbReference type="PROSITE" id="PS00678">
    <property type="entry name" value="WD_REPEATS_1"/>
    <property type="match status" value="2"/>
</dbReference>
<evidence type="ECO:0008006" key="9">
    <source>
        <dbReference type="Google" id="ProtNLM"/>
    </source>
</evidence>
<dbReference type="Gene3D" id="2.130.10.10">
    <property type="entry name" value="YVTN repeat-like/Quinoprotein amine dehydrogenase"/>
    <property type="match status" value="1"/>
</dbReference>
<dbReference type="CDD" id="cd00200">
    <property type="entry name" value="WD40"/>
    <property type="match status" value="1"/>
</dbReference>
<dbReference type="SMART" id="SM00667">
    <property type="entry name" value="LisH"/>
    <property type="match status" value="1"/>
</dbReference>
<keyword evidence="4" id="KW-0539">Nucleus</keyword>
<dbReference type="InterPro" id="IPR020472">
    <property type="entry name" value="WD40_PAC1"/>
</dbReference>
<feature type="repeat" description="WD" evidence="5">
    <location>
        <begin position="298"/>
        <end position="339"/>
    </location>
</feature>
<dbReference type="InterPro" id="IPR019775">
    <property type="entry name" value="WD40_repeat_CS"/>
</dbReference>
<evidence type="ECO:0000256" key="6">
    <source>
        <dbReference type="SAM" id="MobiDB-lite"/>
    </source>
</evidence>
<dbReference type="AlphaFoldDB" id="A0A507E458"/>
<keyword evidence="3" id="KW-0677">Repeat</keyword>
<dbReference type="PANTHER" id="PTHR22846:SF2">
    <property type="entry name" value="F-BOX-LIKE_WD REPEAT-CONTAINING PROTEIN EBI"/>
    <property type="match status" value="1"/>
</dbReference>
<dbReference type="GO" id="GO:0003714">
    <property type="term" value="F:transcription corepressor activity"/>
    <property type="evidence" value="ECO:0007669"/>
    <property type="project" value="InterPro"/>
</dbReference>
<dbReference type="PROSITE" id="PS50294">
    <property type="entry name" value="WD_REPEATS_REGION"/>
    <property type="match status" value="4"/>
</dbReference>
<feature type="repeat" description="WD" evidence="5">
    <location>
        <begin position="466"/>
        <end position="507"/>
    </location>
</feature>
<feature type="region of interest" description="Disordered" evidence="6">
    <location>
        <begin position="89"/>
        <end position="136"/>
    </location>
</feature>
<reference evidence="7 8" key="1">
    <citation type="journal article" date="2019" name="Sci. Rep.">
        <title>Comparative genomics of chytrid fungi reveal insights into the obligate biotrophic and pathogenic lifestyle of Synchytrium endobioticum.</title>
        <authorList>
            <person name="van de Vossenberg B.T.L.H."/>
            <person name="Warris S."/>
            <person name="Nguyen H.D.T."/>
            <person name="van Gent-Pelzer M.P.E."/>
            <person name="Joly D.L."/>
            <person name="van de Geest H.C."/>
            <person name="Bonants P.J.M."/>
            <person name="Smith D.S."/>
            <person name="Levesque C.A."/>
            <person name="van der Lee T.A.J."/>
        </authorList>
    </citation>
    <scope>NUCLEOTIDE SEQUENCE [LARGE SCALE GENOMIC DNA]</scope>
    <source>
        <strain evidence="7 8">CBS 809.83</strain>
    </source>
</reference>
<feature type="repeat" description="WD" evidence="5">
    <location>
        <begin position="380"/>
        <end position="421"/>
    </location>
</feature>
<evidence type="ECO:0000313" key="7">
    <source>
        <dbReference type="EMBL" id="TPX58501.1"/>
    </source>
</evidence>
<dbReference type="GO" id="GO:0006357">
    <property type="term" value="P:regulation of transcription by RNA polymerase II"/>
    <property type="evidence" value="ECO:0007669"/>
    <property type="project" value="TreeGrafter"/>
</dbReference>
<gene>
    <name evidence="7" type="ORF">PhCBS80983_g03108</name>
</gene>
<dbReference type="InterPro" id="IPR036322">
    <property type="entry name" value="WD40_repeat_dom_sf"/>
</dbReference>
<dbReference type="Pfam" id="PF00400">
    <property type="entry name" value="WD40"/>
    <property type="match status" value="5"/>
</dbReference>
<dbReference type="InterPro" id="IPR015943">
    <property type="entry name" value="WD40/YVTN_repeat-like_dom_sf"/>
</dbReference>
<evidence type="ECO:0000256" key="4">
    <source>
        <dbReference type="ARBA" id="ARBA00023242"/>
    </source>
</evidence>
<comment type="subcellular location">
    <subcellularLocation>
        <location evidence="1">Nucleus</location>
    </subcellularLocation>
</comment>
<dbReference type="EMBL" id="QEAQ01000035">
    <property type="protein sequence ID" value="TPX58501.1"/>
    <property type="molecule type" value="Genomic_DNA"/>
</dbReference>
<protein>
    <recommendedName>
        <fullName evidence="9">LisH domain-containing protein</fullName>
    </recommendedName>
</protein>
<keyword evidence="2 5" id="KW-0853">WD repeat</keyword>
<evidence type="ECO:0000256" key="5">
    <source>
        <dbReference type="PROSITE-ProRule" id="PRU00221"/>
    </source>
</evidence>
<dbReference type="FunFam" id="1.20.960.30:FF:000001">
    <property type="entry name" value="F-box-like/WD repeat-containing protein TBL1XR1"/>
    <property type="match status" value="1"/>
</dbReference>
<proteinExistence type="predicted"/>
<dbReference type="PROSITE" id="PS50896">
    <property type="entry name" value="LISH"/>
    <property type="match status" value="1"/>
</dbReference>
<dbReference type="InterPro" id="IPR001680">
    <property type="entry name" value="WD40_rpt"/>
</dbReference>
<feature type="repeat" description="WD" evidence="5">
    <location>
        <begin position="422"/>
        <end position="465"/>
    </location>
</feature>
<feature type="compositionally biased region" description="Basic and acidic residues" evidence="6">
    <location>
        <begin position="91"/>
        <end position="136"/>
    </location>
</feature>
<dbReference type="InterPro" id="IPR006594">
    <property type="entry name" value="LisH"/>
</dbReference>
<dbReference type="PRINTS" id="PR00320">
    <property type="entry name" value="GPROTEINBRPT"/>
</dbReference>
<sequence length="547" mass="60608">MITSDQINYLIARYLDESGFKHTLFNFIHESGVYNKSTRGSQLKTGALINILQKGLQYLECEVHINPDGSEKKCDAPFNLLEQHVCSTTEPVKEPANKKARREEAAPSVPKKDRKDDKKGAKADREKRSKKDGKHQFQEDGYKKIFSLDMEGGWAYVSGSPDNADDGFRMHGFGTCHTIHKDYPMDVVEDISIDEMAVSRLSNVASAMQCTWNPAKTQVIAIGGGDGRVRLLQVPTKPGNQTAGSEHELAMPENTPKPSAGCAISALEWAPSGALLAAGTVDGRTLVWTRSGELKFCEQQHTGAIHALAWSPSGTFIATGCHDKMSVVWDVASGQVRQKFDFHDGPVLTADWLNDSTLATASLDKQIYICAMGDIEPLKQFSHSAEIHKISWDQSKSFLASCSEDGTAKVWTMKQDDAIFTAKGHDKDVVTCFWCPNSERLILATASADHTLRLWDVNKQDCLHTFRNHDAKILDADFTPNGRYLASVSIDGRVNVWSMKDRTLIKTYQSEKSEAMAVRWNKHGEKLAIINNTMTVAVLHIPYTSLS</sequence>
<dbReference type="PROSITE" id="PS50082">
    <property type="entry name" value="WD_REPEATS_2"/>
    <property type="match status" value="4"/>
</dbReference>
<dbReference type="GO" id="GO:0034967">
    <property type="term" value="C:Set3 complex"/>
    <property type="evidence" value="ECO:0007669"/>
    <property type="project" value="TreeGrafter"/>
</dbReference>
<dbReference type="Proteomes" id="UP000318582">
    <property type="component" value="Unassembled WGS sequence"/>
</dbReference>
<evidence type="ECO:0000256" key="2">
    <source>
        <dbReference type="ARBA" id="ARBA00022574"/>
    </source>
</evidence>
<dbReference type="STRING" id="109895.A0A507E458"/>
<evidence type="ECO:0000256" key="3">
    <source>
        <dbReference type="ARBA" id="ARBA00022737"/>
    </source>
</evidence>
<dbReference type="PANTHER" id="PTHR22846">
    <property type="entry name" value="WD40 REPEAT PROTEIN"/>
    <property type="match status" value="1"/>
</dbReference>
<name>A0A507E458_9FUNG</name>
<dbReference type="SUPFAM" id="SSF50978">
    <property type="entry name" value="WD40 repeat-like"/>
    <property type="match status" value="1"/>
</dbReference>
<dbReference type="Pfam" id="PF08513">
    <property type="entry name" value="LisH"/>
    <property type="match status" value="1"/>
</dbReference>
<dbReference type="Gene3D" id="1.20.960.30">
    <property type="match status" value="1"/>
</dbReference>
<feature type="region of interest" description="Disordered" evidence="6">
    <location>
        <begin position="237"/>
        <end position="257"/>
    </location>
</feature>
<dbReference type="InterPro" id="IPR045183">
    <property type="entry name" value="Ebi-like"/>
</dbReference>
<organism evidence="7 8">
    <name type="scientific">Powellomyces hirtus</name>
    <dbReference type="NCBI Taxonomy" id="109895"/>
    <lineage>
        <taxon>Eukaryota</taxon>
        <taxon>Fungi</taxon>
        <taxon>Fungi incertae sedis</taxon>
        <taxon>Chytridiomycota</taxon>
        <taxon>Chytridiomycota incertae sedis</taxon>
        <taxon>Chytridiomycetes</taxon>
        <taxon>Spizellomycetales</taxon>
        <taxon>Powellomycetaceae</taxon>
        <taxon>Powellomyces</taxon>
    </lineage>
</organism>
<evidence type="ECO:0000256" key="1">
    <source>
        <dbReference type="ARBA" id="ARBA00004123"/>
    </source>
</evidence>
<comment type="caution">
    <text evidence="7">The sequence shown here is derived from an EMBL/GenBank/DDBJ whole genome shotgun (WGS) entry which is preliminary data.</text>
</comment>
<dbReference type="SMART" id="SM00320">
    <property type="entry name" value="WD40"/>
    <property type="match status" value="8"/>
</dbReference>
<accession>A0A507E458</accession>
<evidence type="ECO:0000313" key="8">
    <source>
        <dbReference type="Proteomes" id="UP000318582"/>
    </source>
</evidence>